<dbReference type="InterPro" id="IPR002634">
    <property type="entry name" value="BolA"/>
</dbReference>
<feature type="region of interest" description="Disordered" evidence="4">
    <location>
        <begin position="83"/>
        <end position="103"/>
    </location>
</feature>
<organism evidence="5 6">
    <name type="scientific">Limnobaculum eriocheiris</name>
    <dbReference type="NCBI Taxonomy" id="2897391"/>
    <lineage>
        <taxon>Bacteria</taxon>
        <taxon>Pseudomonadati</taxon>
        <taxon>Pseudomonadota</taxon>
        <taxon>Gammaproteobacteria</taxon>
        <taxon>Enterobacterales</taxon>
        <taxon>Budviciaceae</taxon>
        <taxon>Limnobaculum</taxon>
    </lineage>
</organism>
<accession>A0A9X1MS15</accession>
<dbReference type="PANTHER" id="PTHR46229">
    <property type="entry name" value="BOLA TRANSCRIPTION REGULATOR"/>
    <property type="match status" value="1"/>
</dbReference>
<sequence length="103" mass="11749">MMQEIIKNKLAVLEPVFIGVVNESDQHNVPAGSESHFKVVIASSHFEGQRLLARHRIIYQLLEQEMQQPIHALALHTYTPDEWQKQQDSVPDSPECRGGSRFS</sequence>
<evidence type="ECO:0000256" key="2">
    <source>
        <dbReference type="ARBA" id="ARBA00074073"/>
    </source>
</evidence>
<dbReference type="InterPro" id="IPR036065">
    <property type="entry name" value="BolA-like_sf"/>
</dbReference>
<dbReference type="GO" id="GO:0006351">
    <property type="term" value="P:DNA-templated transcription"/>
    <property type="evidence" value="ECO:0007669"/>
    <property type="project" value="TreeGrafter"/>
</dbReference>
<proteinExistence type="inferred from homology"/>
<dbReference type="InterPro" id="IPR050961">
    <property type="entry name" value="BolA/IbaG_stress_morph_reg"/>
</dbReference>
<dbReference type="Gene3D" id="3.30.300.90">
    <property type="entry name" value="BolA-like"/>
    <property type="match status" value="1"/>
</dbReference>
<dbReference type="Proteomes" id="UP001139171">
    <property type="component" value="Unassembled WGS sequence"/>
</dbReference>
<gene>
    <name evidence="5" type="ORF">LPW36_00295</name>
</gene>
<dbReference type="EMBL" id="JAJNAG010000001">
    <property type="protein sequence ID" value="MCD1124486.1"/>
    <property type="molecule type" value="Genomic_DNA"/>
</dbReference>
<dbReference type="PIRSF" id="PIRSF003113">
    <property type="entry name" value="BolA"/>
    <property type="match status" value="1"/>
</dbReference>
<dbReference type="SUPFAM" id="SSF82657">
    <property type="entry name" value="BolA-like"/>
    <property type="match status" value="1"/>
</dbReference>
<dbReference type="FunFam" id="3.30.300.90:FF:000001">
    <property type="entry name" value="Transcriptional regulator BolA"/>
    <property type="match status" value="1"/>
</dbReference>
<reference evidence="5" key="1">
    <citation type="submission" date="2021-11" db="EMBL/GenBank/DDBJ databases">
        <title>Jinshanibacter sp. isolated from one year old Eriocheir sinensis.</title>
        <authorList>
            <person name="Li J.-Y."/>
            <person name="He W."/>
            <person name="Gao T.-H."/>
        </authorList>
    </citation>
    <scope>NUCLEOTIDE SEQUENCE</scope>
    <source>
        <strain evidence="5">LJY008</strain>
    </source>
</reference>
<evidence type="ECO:0000256" key="3">
    <source>
        <dbReference type="RuleBase" id="RU003860"/>
    </source>
</evidence>
<protein>
    <recommendedName>
        <fullName evidence="2">DNA-binding transcriptional regulator BolA</fullName>
    </recommendedName>
</protein>
<dbReference type="Pfam" id="PF01722">
    <property type="entry name" value="BolA"/>
    <property type="match status" value="1"/>
</dbReference>
<evidence type="ECO:0000313" key="6">
    <source>
        <dbReference type="Proteomes" id="UP001139171"/>
    </source>
</evidence>
<evidence type="ECO:0000256" key="4">
    <source>
        <dbReference type="SAM" id="MobiDB-lite"/>
    </source>
</evidence>
<dbReference type="RefSeq" id="WP_230607524.1">
    <property type="nucleotide sequence ID" value="NZ_JAJNAG010000001.1"/>
</dbReference>
<keyword evidence="6" id="KW-1185">Reference proteome</keyword>
<name>A0A9X1MS15_9GAMM</name>
<dbReference type="PANTHER" id="PTHR46229:SF2">
    <property type="entry name" value="BOLA-LIKE PROTEIN 1"/>
    <property type="match status" value="1"/>
</dbReference>
<dbReference type="AlphaFoldDB" id="A0A9X1MS15"/>
<evidence type="ECO:0000256" key="1">
    <source>
        <dbReference type="ARBA" id="ARBA00005578"/>
    </source>
</evidence>
<dbReference type="GO" id="GO:0005829">
    <property type="term" value="C:cytosol"/>
    <property type="evidence" value="ECO:0007669"/>
    <property type="project" value="TreeGrafter"/>
</dbReference>
<dbReference type="GO" id="GO:1990229">
    <property type="term" value="C:iron-sulfur cluster assembly complex"/>
    <property type="evidence" value="ECO:0007669"/>
    <property type="project" value="UniProtKB-ARBA"/>
</dbReference>
<comment type="caution">
    <text evidence="5">The sequence shown here is derived from an EMBL/GenBank/DDBJ whole genome shotgun (WGS) entry which is preliminary data.</text>
</comment>
<comment type="similarity">
    <text evidence="1 3">Belongs to the BolA/IbaG family.</text>
</comment>
<evidence type="ECO:0000313" key="5">
    <source>
        <dbReference type="EMBL" id="MCD1124486.1"/>
    </source>
</evidence>